<evidence type="ECO:0000313" key="2">
    <source>
        <dbReference type="Proteomes" id="UP001187415"/>
    </source>
</evidence>
<gene>
    <name evidence="1" type="ORF">Q5P01_015585</name>
</gene>
<proteinExistence type="predicted"/>
<dbReference type="Proteomes" id="UP001187415">
    <property type="component" value="Unassembled WGS sequence"/>
</dbReference>
<organism evidence="1 2">
    <name type="scientific">Channa striata</name>
    <name type="common">Snakehead murrel</name>
    <name type="synonym">Ophicephalus striatus</name>
    <dbReference type="NCBI Taxonomy" id="64152"/>
    <lineage>
        <taxon>Eukaryota</taxon>
        <taxon>Metazoa</taxon>
        <taxon>Chordata</taxon>
        <taxon>Craniata</taxon>
        <taxon>Vertebrata</taxon>
        <taxon>Euteleostomi</taxon>
        <taxon>Actinopterygii</taxon>
        <taxon>Neopterygii</taxon>
        <taxon>Teleostei</taxon>
        <taxon>Neoteleostei</taxon>
        <taxon>Acanthomorphata</taxon>
        <taxon>Anabantaria</taxon>
        <taxon>Anabantiformes</taxon>
        <taxon>Channoidei</taxon>
        <taxon>Channidae</taxon>
        <taxon>Channa</taxon>
    </lineage>
</organism>
<evidence type="ECO:0000313" key="1">
    <source>
        <dbReference type="EMBL" id="KAK2835101.1"/>
    </source>
</evidence>
<protein>
    <submittedName>
        <fullName evidence="1">Uncharacterized protein</fullName>
    </submittedName>
</protein>
<dbReference type="EMBL" id="JAUPFM010000012">
    <property type="protein sequence ID" value="KAK2835101.1"/>
    <property type="molecule type" value="Genomic_DNA"/>
</dbReference>
<name>A0AA88MEQ4_CHASR</name>
<sequence length="72" mass="7728">MSPDWLDLPAAQLCLPPNTEDLTALWRNCGSAGGDGCPLMPRANSEVYCQQKHHHGAEAQLQASPTDDLGLI</sequence>
<comment type="caution">
    <text evidence="1">The sequence shown here is derived from an EMBL/GenBank/DDBJ whole genome shotgun (WGS) entry which is preliminary data.</text>
</comment>
<reference evidence="1" key="1">
    <citation type="submission" date="2023-07" db="EMBL/GenBank/DDBJ databases">
        <title>Chromosome-level Genome Assembly of Striped Snakehead (Channa striata).</title>
        <authorList>
            <person name="Liu H."/>
        </authorList>
    </citation>
    <scope>NUCLEOTIDE SEQUENCE</scope>
    <source>
        <strain evidence="1">Gz</strain>
        <tissue evidence="1">Muscle</tissue>
    </source>
</reference>
<keyword evidence="2" id="KW-1185">Reference proteome</keyword>
<accession>A0AA88MEQ4</accession>
<dbReference type="AlphaFoldDB" id="A0AA88MEQ4"/>